<dbReference type="GO" id="GO:0004252">
    <property type="term" value="F:serine-type endopeptidase activity"/>
    <property type="evidence" value="ECO:0007669"/>
    <property type="project" value="InterPro"/>
</dbReference>
<proteinExistence type="predicted"/>
<keyword evidence="1" id="KW-0472">Membrane</keyword>
<keyword evidence="1" id="KW-1133">Transmembrane helix</keyword>
<accession>A0A1T4KZY3</accession>
<dbReference type="RefSeq" id="WP_143742552.1">
    <property type="nucleotide sequence ID" value="NZ_FUXE01000002.1"/>
</dbReference>
<evidence type="ECO:0000313" key="3">
    <source>
        <dbReference type="EMBL" id="SJZ48042.1"/>
    </source>
</evidence>
<reference evidence="4" key="1">
    <citation type="submission" date="2017-02" db="EMBL/GenBank/DDBJ databases">
        <authorList>
            <person name="Varghese N."/>
            <person name="Submissions S."/>
        </authorList>
    </citation>
    <scope>NUCLEOTIDE SEQUENCE [LARGE SCALE GENOMIC DNA]</scope>
    <source>
        <strain evidence="4">ATCC 51356</strain>
    </source>
</reference>
<evidence type="ECO:0000259" key="2">
    <source>
        <dbReference type="Pfam" id="PF10502"/>
    </source>
</evidence>
<dbReference type="InterPro" id="IPR019533">
    <property type="entry name" value="Peptidase_S26"/>
</dbReference>
<feature type="domain" description="Peptidase S26" evidence="2">
    <location>
        <begin position="13"/>
        <end position="111"/>
    </location>
</feature>
<keyword evidence="4" id="KW-1185">Reference proteome</keyword>
<gene>
    <name evidence="3" type="ORF">SAMN02745171_00244</name>
</gene>
<sequence length="156" mass="17933">MTGNKSTRSKKLRFIAVPLLICVVVVLLRLFVVFIYQLPQRNSSDSWLQRFRLMQKRGTPQKGALALIRLTSHDTQLFVPCYIVGVPGDTIRITKGRLFVNQRELSVSAADSSLYYNYILPIEEYWAVTYISNQKAHRDMVGTVQRQQIIGFSNNH</sequence>
<name>A0A1T4KZY3_9PORP</name>
<dbReference type="Gene3D" id="2.10.109.10">
    <property type="entry name" value="Umud Fragment, subunit A"/>
    <property type="match status" value="1"/>
</dbReference>
<keyword evidence="1" id="KW-0812">Transmembrane</keyword>
<dbReference type="GO" id="GO:0006465">
    <property type="term" value="P:signal peptide processing"/>
    <property type="evidence" value="ECO:0007669"/>
    <property type="project" value="InterPro"/>
</dbReference>
<evidence type="ECO:0000313" key="4">
    <source>
        <dbReference type="Proteomes" id="UP000190121"/>
    </source>
</evidence>
<dbReference type="Proteomes" id="UP000190121">
    <property type="component" value="Unassembled WGS sequence"/>
</dbReference>
<evidence type="ECO:0000256" key="1">
    <source>
        <dbReference type="SAM" id="Phobius"/>
    </source>
</evidence>
<dbReference type="SUPFAM" id="SSF51306">
    <property type="entry name" value="LexA/Signal peptidase"/>
    <property type="match status" value="1"/>
</dbReference>
<organism evidence="3 4">
    <name type="scientific">Porphyromonas circumdentaria</name>
    <dbReference type="NCBI Taxonomy" id="29524"/>
    <lineage>
        <taxon>Bacteria</taxon>
        <taxon>Pseudomonadati</taxon>
        <taxon>Bacteroidota</taxon>
        <taxon>Bacteroidia</taxon>
        <taxon>Bacteroidales</taxon>
        <taxon>Porphyromonadaceae</taxon>
        <taxon>Porphyromonas</taxon>
    </lineage>
</organism>
<dbReference type="OrthoDB" id="1012834at2"/>
<dbReference type="EMBL" id="FUXE01000002">
    <property type="protein sequence ID" value="SJZ48042.1"/>
    <property type="molecule type" value="Genomic_DNA"/>
</dbReference>
<feature type="transmembrane region" description="Helical" evidence="1">
    <location>
        <begin position="12"/>
        <end position="36"/>
    </location>
</feature>
<protein>
    <recommendedName>
        <fullName evidence="2">Peptidase S26 domain-containing protein</fullName>
    </recommendedName>
</protein>
<dbReference type="STRING" id="29524.SAMN02745171_00244"/>
<dbReference type="AlphaFoldDB" id="A0A1T4KZY3"/>
<dbReference type="InterPro" id="IPR036286">
    <property type="entry name" value="LexA/Signal_pep-like_sf"/>
</dbReference>
<dbReference type="Pfam" id="PF10502">
    <property type="entry name" value="Peptidase_S26"/>
    <property type="match status" value="1"/>
</dbReference>